<name>A0A4D6LYK3_VIGUN</name>
<comment type="similarity">
    <text evidence="2">Belongs to the 'GDSL' lipolytic enzyme family.</text>
</comment>
<dbReference type="GO" id="GO:0016042">
    <property type="term" value="P:lipid catabolic process"/>
    <property type="evidence" value="ECO:0007669"/>
    <property type="project" value="UniProtKB-KW"/>
</dbReference>
<evidence type="ECO:0000256" key="1">
    <source>
        <dbReference type="ARBA" id="ARBA00004613"/>
    </source>
</evidence>
<protein>
    <submittedName>
        <fullName evidence="9">Zeta-carotene desaturase</fullName>
    </submittedName>
</protein>
<gene>
    <name evidence="9" type="ORF">DEO72_LG5g1911</name>
</gene>
<dbReference type="Pfam" id="PF00657">
    <property type="entry name" value="Lipase_GDSL"/>
    <property type="match status" value="1"/>
</dbReference>
<dbReference type="InterPro" id="IPR035669">
    <property type="entry name" value="SGNH_plant_lipase-like"/>
</dbReference>
<dbReference type="GO" id="GO:0005576">
    <property type="term" value="C:extracellular region"/>
    <property type="evidence" value="ECO:0007669"/>
    <property type="project" value="UniProtKB-SubCell"/>
</dbReference>
<keyword evidence="10" id="KW-1185">Reference proteome</keyword>
<reference evidence="9 10" key="1">
    <citation type="submission" date="2019-04" db="EMBL/GenBank/DDBJ databases">
        <title>An improved genome assembly and genetic linkage map for asparagus bean, Vigna unguiculata ssp. sesquipedialis.</title>
        <authorList>
            <person name="Xia Q."/>
            <person name="Zhang R."/>
            <person name="Dong Y."/>
        </authorList>
    </citation>
    <scope>NUCLEOTIDE SEQUENCE [LARGE SCALE GENOMIC DNA]</scope>
    <source>
        <tissue evidence="9">Leaf</tissue>
    </source>
</reference>
<evidence type="ECO:0000256" key="2">
    <source>
        <dbReference type="ARBA" id="ARBA00008668"/>
    </source>
</evidence>
<evidence type="ECO:0000256" key="3">
    <source>
        <dbReference type="ARBA" id="ARBA00022525"/>
    </source>
</evidence>
<keyword evidence="5" id="KW-0378">Hydrolase</keyword>
<evidence type="ECO:0000313" key="10">
    <source>
        <dbReference type="Proteomes" id="UP000501690"/>
    </source>
</evidence>
<proteinExistence type="inferred from homology"/>
<dbReference type="PANTHER" id="PTHR45650:SF14">
    <property type="entry name" value="GDSL ESTERASE_LIPASE 7-LIKE"/>
    <property type="match status" value="1"/>
</dbReference>
<evidence type="ECO:0000256" key="5">
    <source>
        <dbReference type="ARBA" id="ARBA00022801"/>
    </source>
</evidence>
<dbReference type="EMBL" id="CP039349">
    <property type="protein sequence ID" value="QCD93835.1"/>
    <property type="molecule type" value="Genomic_DNA"/>
</dbReference>
<feature type="signal peptide" evidence="8">
    <location>
        <begin position="1"/>
        <end position="19"/>
    </location>
</feature>
<organism evidence="9 10">
    <name type="scientific">Vigna unguiculata</name>
    <name type="common">Cowpea</name>
    <dbReference type="NCBI Taxonomy" id="3917"/>
    <lineage>
        <taxon>Eukaryota</taxon>
        <taxon>Viridiplantae</taxon>
        <taxon>Streptophyta</taxon>
        <taxon>Embryophyta</taxon>
        <taxon>Tracheophyta</taxon>
        <taxon>Spermatophyta</taxon>
        <taxon>Magnoliopsida</taxon>
        <taxon>eudicotyledons</taxon>
        <taxon>Gunneridae</taxon>
        <taxon>Pentapetalae</taxon>
        <taxon>rosids</taxon>
        <taxon>fabids</taxon>
        <taxon>Fabales</taxon>
        <taxon>Fabaceae</taxon>
        <taxon>Papilionoideae</taxon>
        <taxon>50 kb inversion clade</taxon>
        <taxon>NPAAA clade</taxon>
        <taxon>indigoferoid/millettioid clade</taxon>
        <taxon>Phaseoleae</taxon>
        <taxon>Vigna</taxon>
    </lineage>
</organism>
<feature type="chain" id="PRO_5020025859" evidence="8">
    <location>
        <begin position="20"/>
        <end position="347"/>
    </location>
</feature>
<evidence type="ECO:0000313" key="9">
    <source>
        <dbReference type="EMBL" id="QCD93835.1"/>
    </source>
</evidence>
<keyword evidence="4 8" id="KW-0732">Signal</keyword>
<dbReference type="AlphaFoldDB" id="A0A4D6LYK3"/>
<keyword evidence="6" id="KW-0442">Lipid degradation</keyword>
<evidence type="ECO:0000256" key="7">
    <source>
        <dbReference type="ARBA" id="ARBA00023098"/>
    </source>
</evidence>
<accession>A0A4D6LYK3</accession>
<dbReference type="InterPro" id="IPR036514">
    <property type="entry name" value="SGNH_hydro_sf"/>
</dbReference>
<sequence length="347" mass="38453">MEEVMIFVCMVFFVSPIWGNPLVPALYLFGDSSIDNGNNNLLPTLARANFFPYGIDFALASTGRFTNGKTIADYFAEYLGLPYPPPYISVGSSRSLTGINYASASCGILPETGANFGRCLNLRDQVNLFQNTVENDLPVMINSIELSEHLSNSIYVFIIGTNDYISNYLGTKTYQSISFAELLITTISDQVKRVYELGGRNIMISEIRPVGCMPRISRVYPHAGPCVEELNQMVTCFNQRLPPLIKNLTSTLPASNFVLIRSNSIEYDAIRNPSKYGLSDASNPCCRSWGNGTEGCIPLSAPCQDRSRYVYWDGYHLTQTVHSIISSQCISNRSVCSPVTIEDLVKI</sequence>
<dbReference type="CDD" id="cd01837">
    <property type="entry name" value="SGNH_plant_lipase_like"/>
    <property type="match status" value="1"/>
</dbReference>
<dbReference type="Proteomes" id="UP000501690">
    <property type="component" value="Linkage Group LG5"/>
</dbReference>
<comment type="subcellular location">
    <subcellularLocation>
        <location evidence="1">Secreted</location>
    </subcellularLocation>
</comment>
<dbReference type="Gene3D" id="3.40.50.1110">
    <property type="entry name" value="SGNH hydrolase"/>
    <property type="match status" value="1"/>
</dbReference>
<keyword evidence="3" id="KW-0964">Secreted</keyword>
<keyword evidence="7" id="KW-0443">Lipid metabolism</keyword>
<dbReference type="InterPro" id="IPR001087">
    <property type="entry name" value="GDSL"/>
</dbReference>
<dbReference type="InterPro" id="IPR051238">
    <property type="entry name" value="GDSL_esterase/lipase"/>
</dbReference>
<evidence type="ECO:0000256" key="4">
    <source>
        <dbReference type="ARBA" id="ARBA00022729"/>
    </source>
</evidence>
<dbReference type="GO" id="GO:0016788">
    <property type="term" value="F:hydrolase activity, acting on ester bonds"/>
    <property type="evidence" value="ECO:0007669"/>
    <property type="project" value="InterPro"/>
</dbReference>
<dbReference type="PANTHER" id="PTHR45650">
    <property type="entry name" value="GDSL-LIKE LIPASE/ACYLHYDROLASE-RELATED"/>
    <property type="match status" value="1"/>
</dbReference>
<evidence type="ECO:0000256" key="8">
    <source>
        <dbReference type="SAM" id="SignalP"/>
    </source>
</evidence>
<evidence type="ECO:0000256" key="6">
    <source>
        <dbReference type="ARBA" id="ARBA00022963"/>
    </source>
</evidence>
<dbReference type="Gramene" id="Vigun04g065700.1.v1.2">
    <property type="protein sequence ID" value="Vigun04g065700.1.v1.2"/>
    <property type="gene ID" value="Vigun04g065700.v1.2"/>
</dbReference>
<dbReference type="OrthoDB" id="1600564at2759"/>